<reference evidence="3" key="1">
    <citation type="journal article" date="2023" name="Plant J.">
        <title>Genome sequences and population genomics provide insights into the demographic history, inbreeding, and mutation load of two 'living fossil' tree species of Dipteronia.</title>
        <authorList>
            <person name="Feng Y."/>
            <person name="Comes H.P."/>
            <person name="Chen J."/>
            <person name="Zhu S."/>
            <person name="Lu R."/>
            <person name="Zhang X."/>
            <person name="Li P."/>
            <person name="Qiu J."/>
            <person name="Olsen K.M."/>
            <person name="Qiu Y."/>
        </authorList>
    </citation>
    <scope>NUCLEOTIDE SEQUENCE</scope>
    <source>
        <strain evidence="3">KIB01</strain>
    </source>
</reference>
<feature type="domain" description="Ribonuclease H1 N-terminal" evidence="2">
    <location>
        <begin position="89"/>
        <end position="129"/>
    </location>
</feature>
<evidence type="ECO:0000313" key="3">
    <source>
        <dbReference type="EMBL" id="KAK2640294.1"/>
    </source>
</evidence>
<dbReference type="AlphaFoldDB" id="A0AAD9TR96"/>
<feature type="region of interest" description="Disordered" evidence="1">
    <location>
        <begin position="1"/>
        <end position="20"/>
    </location>
</feature>
<name>A0AAD9TR96_9ROSI</name>
<evidence type="ECO:0000256" key="1">
    <source>
        <dbReference type="SAM" id="MobiDB-lite"/>
    </source>
</evidence>
<organism evidence="3 4">
    <name type="scientific">Dipteronia dyeriana</name>
    <dbReference type="NCBI Taxonomy" id="168575"/>
    <lineage>
        <taxon>Eukaryota</taxon>
        <taxon>Viridiplantae</taxon>
        <taxon>Streptophyta</taxon>
        <taxon>Embryophyta</taxon>
        <taxon>Tracheophyta</taxon>
        <taxon>Spermatophyta</taxon>
        <taxon>Magnoliopsida</taxon>
        <taxon>eudicotyledons</taxon>
        <taxon>Gunneridae</taxon>
        <taxon>Pentapetalae</taxon>
        <taxon>rosids</taxon>
        <taxon>malvids</taxon>
        <taxon>Sapindales</taxon>
        <taxon>Sapindaceae</taxon>
        <taxon>Hippocastanoideae</taxon>
        <taxon>Acereae</taxon>
        <taxon>Dipteronia</taxon>
    </lineage>
</organism>
<proteinExistence type="predicted"/>
<protein>
    <recommendedName>
        <fullName evidence="2">Ribonuclease H1 N-terminal domain-containing protein</fullName>
    </recommendedName>
</protein>
<evidence type="ECO:0000259" key="2">
    <source>
        <dbReference type="Pfam" id="PF01693"/>
    </source>
</evidence>
<dbReference type="InterPro" id="IPR011320">
    <property type="entry name" value="RNase_H1_N"/>
</dbReference>
<dbReference type="Proteomes" id="UP001280121">
    <property type="component" value="Unassembled WGS sequence"/>
</dbReference>
<dbReference type="Gene3D" id="3.40.970.10">
    <property type="entry name" value="Ribonuclease H1, N-terminal domain"/>
    <property type="match status" value="1"/>
</dbReference>
<evidence type="ECO:0000313" key="4">
    <source>
        <dbReference type="Proteomes" id="UP001280121"/>
    </source>
</evidence>
<dbReference type="EMBL" id="JANJYI010000008">
    <property type="protein sequence ID" value="KAK2640294.1"/>
    <property type="molecule type" value="Genomic_DNA"/>
</dbReference>
<dbReference type="InterPro" id="IPR037056">
    <property type="entry name" value="RNase_H1_N_sf"/>
</dbReference>
<sequence>MAGSSKDSQRSSKSISQSISGKKLSIGSHMINFCQGVHFQPLVQLKDKITEVQQALLNNIWFFKNDIKGFLQTENVLSQCFSENNKFSFYVVFSGRKIGIFSTWQEIAGSVENFPNPIFKGYCSFKEAPKALSMFFQNQDGLSRF</sequence>
<accession>A0AAD9TR96</accession>
<comment type="caution">
    <text evidence="3">The sequence shown here is derived from an EMBL/GenBank/DDBJ whole genome shotgun (WGS) entry which is preliminary data.</text>
</comment>
<gene>
    <name evidence="3" type="ORF">Ddye_028089</name>
</gene>
<dbReference type="Pfam" id="PF01693">
    <property type="entry name" value="Cauli_VI"/>
    <property type="match status" value="1"/>
</dbReference>
<dbReference type="InterPro" id="IPR009027">
    <property type="entry name" value="Ribosomal_bL9/RNase_H1_N"/>
</dbReference>
<dbReference type="SUPFAM" id="SSF55658">
    <property type="entry name" value="L9 N-domain-like"/>
    <property type="match status" value="1"/>
</dbReference>
<keyword evidence="4" id="KW-1185">Reference proteome</keyword>